<name>A0A7I4AZ24_PHYPA</name>
<sequence>MEIENEFIMSQDGYASIDFTLLDRPNNNIASAPEATAVLLPDGHATDSSFPSFELLDGSGVVGPYGYAPESNENQSLKQSRDGSEKQLYKEQAMHSNADDGVAASDVDYADYQIPHPVSKPVSSVDFFAKTQAPQPQEQQSQLSLFGSDGAEENQEFFEAGQTSQQPQPAANSWWVPENTWMANNNQREQSQVYNWAAMTEDQRRAMQLKIGGAQSSSEYPGAMYSMPQSVNSDPTPSMYSFLPTNSAQPHKIPQPAEAGLNASRLDNVQGSTTEKNSQYDFQGLFNGSGFPHAGSLAQNMGLAEQQRYRAMMQEASSREQQMREQQARMQEARNREHREQQLRMQEASSREQQMREQQMWAQEARNREHQLRMQEANSREQLRREQQLREQQALEQQRRIQQETTTREQQLRMQEVSNREQQLRLKEASSREQQLRMHGQQNQNFNKYDNQTMEVSPLKVSDYDFLSGDYTMKGQPQSDVRQQQLDEGEAQMWRQQQQQQQQQQRHPLPAWQQPRQLSSYANNTHEDLQQRQQAQAKQRLQQRSQQQQLFAGNQNQASGNQFQAFLGEGSLHDLPQVMQQQPERVNPQHMGIDGQPPFMHPNLQAVNQNNAGSLMYSNQNETGAGQGSINYLLGQDNSFSWHQLAMKASGLDQSMHASAATSSKTGQQSNPYANVQGGGVPAFLGGLGKHPAPPAQINRPIPRSLGAGPSPLLEMEGRSAVPDLQPPKAKMLFGQAMQQQSQPQAVNHMQGFPGSSHLSNHSPANRQVLEEAQRLQQQNIRGNAVQQDGAPHVKLFSQSLTSLDPIQQQQQQQQQQHNLMVPSRNAQGVQGRPVNMMRPMPQARSAYLAGNFGHNYQQGIHQAGGSFLQNVNDRKQQPMWNNYEMDPDASQVEVPVVLPGNTDSTLKSNSWSGGSEGHGAPDTDNSLAFERSKVQQNAWGAHGAQPSNSQSSGELGSRHHNTPSGSIVQQGTPKSTAVHPLAAHGNSGIIHPGSLQSGASMMELSELEANGRQPELQNSQEESNWRNHSLLQASSQQSVPTNPSFQAFTDIDRGQTSWKSLWQSVQNSGNSNQLSETVKEQQSAMWAQNNAHVARSQSELSDDPNARVTQGGWGGGQGTMPAAISVESQRVTRDEHQVMLSRSPQPVQGFQDVDGRQQLNNQGPSFQEAMSQASLSENDPSPASRHIDQASSFSHRMDRDGNAIIQNPDPVVHSANFPVEHQTSMSKANFPVEHQTSMNKANLQNQGRNSAWASDTRHSLDDTVMDGSGQQEGRLQLQLSNQQAENRLSSMMNAGASSMREESSRSQPLRSMNAVASYRHQNGGERFTPMNGATDDAMAGWAHAANQIRTEQSKVGVRALQPSNVGGNVGKEYFTPPRPGSACDEHTAYANSMLAHRARYSGRRDMGDPGRNTLELLNQAEQGEKIGEAMEEQDGTALEDAAAPVTASFAHLRPGPMGTSPLQRPTPSRPELMSREQVELQLSRNNEGWHQGRNLMHEFSRQESTAYAQAQMQSQMQAQMQAQNMRAAQLQAENLPRHGPMQDRMAMKPALLGVNRHFPNDMSRQKAENLYKSLSQAAKMQFQQQLQQSQRANAAAHSMDHPNMSSGLDPRIAAQQHMSRVGFADRPAMPAGISTGKQSTTLEMVAGQPGQVGVGLAQNQPGALQQLQQMKQATPVTPLFKKRKEYPPLVPWRTTISQGSTNLPTTSRAEMEWAAATNSVPDQERFNDAVETLDITAMCVKRAKRRLKFTTQLMQQIVPALPCQLFKESTLDDYKSATFVLAKFAVSEACWLATGLNREIPCAVAIEAIEESAENGNGDNSSVKSEQQLAVVKRTSALGLPSKLKVQFKQKMTDLQGVLSRLERAPTASKLSRELHDLDKLVVLNRMARVNGNEFVAGLSSPNGSPRGKLEAHREAPLVYSPENAYPERFVAAVFVPQRIPDNLMLLPL</sequence>
<reference evidence="2" key="3">
    <citation type="submission" date="2020-12" db="UniProtKB">
        <authorList>
            <consortium name="EnsemblPlants"/>
        </authorList>
    </citation>
    <scope>IDENTIFICATION</scope>
</reference>
<feature type="compositionally biased region" description="Polar residues" evidence="1">
    <location>
        <begin position="475"/>
        <end position="486"/>
    </location>
</feature>
<feature type="compositionally biased region" description="Polar residues" evidence="1">
    <location>
        <begin position="440"/>
        <end position="450"/>
    </location>
</feature>
<dbReference type="EMBL" id="ABEU02000015">
    <property type="status" value="NOT_ANNOTATED_CDS"/>
    <property type="molecule type" value="Genomic_DNA"/>
</dbReference>
<feature type="region of interest" description="Disordered" evidence="1">
    <location>
        <begin position="313"/>
        <end position="450"/>
    </location>
</feature>
<feature type="compositionally biased region" description="Basic and acidic residues" evidence="1">
    <location>
        <begin position="317"/>
        <end position="342"/>
    </location>
</feature>
<feature type="region of interest" description="Disordered" evidence="1">
    <location>
        <begin position="64"/>
        <end position="96"/>
    </location>
</feature>
<dbReference type="GeneID" id="112292059"/>
<organism evidence="2 3">
    <name type="scientific">Physcomitrium patens</name>
    <name type="common">Spreading-leaved earth moss</name>
    <name type="synonym">Physcomitrella patens</name>
    <dbReference type="NCBI Taxonomy" id="3218"/>
    <lineage>
        <taxon>Eukaryota</taxon>
        <taxon>Viridiplantae</taxon>
        <taxon>Streptophyta</taxon>
        <taxon>Embryophyta</taxon>
        <taxon>Bryophyta</taxon>
        <taxon>Bryophytina</taxon>
        <taxon>Bryopsida</taxon>
        <taxon>Funariidae</taxon>
        <taxon>Funariales</taxon>
        <taxon>Funariaceae</taxon>
        <taxon>Physcomitrium</taxon>
    </lineage>
</organism>
<dbReference type="PANTHER" id="PTHR31267">
    <property type="entry name" value="DENTIN SIALOPHOSPHOPROTEIN-LIKE PROTEIN"/>
    <property type="match status" value="1"/>
</dbReference>
<feature type="compositionally biased region" description="Basic and acidic residues" evidence="1">
    <location>
        <begin position="397"/>
        <end position="411"/>
    </location>
</feature>
<reference evidence="2 3" key="1">
    <citation type="journal article" date="2008" name="Science">
        <title>The Physcomitrella genome reveals evolutionary insights into the conquest of land by plants.</title>
        <authorList>
            <person name="Rensing S."/>
            <person name="Lang D."/>
            <person name="Zimmer A."/>
            <person name="Terry A."/>
            <person name="Salamov A."/>
            <person name="Shapiro H."/>
            <person name="Nishiyama T."/>
            <person name="Perroud P.-F."/>
            <person name="Lindquist E."/>
            <person name="Kamisugi Y."/>
            <person name="Tanahashi T."/>
            <person name="Sakakibara K."/>
            <person name="Fujita T."/>
            <person name="Oishi K."/>
            <person name="Shin-I T."/>
            <person name="Kuroki Y."/>
            <person name="Toyoda A."/>
            <person name="Suzuki Y."/>
            <person name="Hashimoto A."/>
            <person name="Yamaguchi K."/>
            <person name="Sugano A."/>
            <person name="Kohara Y."/>
            <person name="Fujiyama A."/>
            <person name="Anterola A."/>
            <person name="Aoki S."/>
            <person name="Ashton N."/>
            <person name="Barbazuk W.B."/>
            <person name="Barker E."/>
            <person name="Bennetzen J."/>
            <person name="Bezanilla M."/>
            <person name="Blankenship R."/>
            <person name="Cho S.H."/>
            <person name="Dutcher S."/>
            <person name="Estelle M."/>
            <person name="Fawcett J.A."/>
            <person name="Gundlach H."/>
            <person name="Hanada K."/>
            <person name="Heyl A."/>
            <person name="Hicks K.A."/>
            <person name="Hugh J."/>
            <person name="Lohr M."/>
            <person name="Mayer K."/>
            <person name="Melkozernov A."/>
            <person name="Murata T."/>
            <person name="Nelson D."/>
            <person name="Pils B."/>
            <person name="Prigge M."/>
            <person name="Reiss B."/>
            <person name="Renner T."/>
            <person name="Rombauts S."/>
            <person name="Rushton P."/>
            <person name="Sanderfoot A."/>
            <person name="Schween G."/>
            <person name="Shiu S.-H."/>
            <person name="Stueber K."/>
            <person name="Theodoulou F.L."/>
            <person name="Tu H."/>
            <person name="Van de Peer Y."/>
            <person name="Verrier P.J."/>
            <person name="Waters E."/>
            <person name="Wood A."/>
            <person name="Yang L."/>
            <person name="Cove D."/>
            <person name="Cuming A."/>
            <person name="Hasebe M."/>
            <person name="Lucas S."/>
            <person name="Mishler D.B."/>
            <person name="Reski R."/>
            <person name="Grigoriev I."/>
            <person name="Quatrano R.S."/>
            <person name="Boore J.L."/>
        </authorList>
    </citation>
    <scope>NUCLEOTIDE SEQUENCE [LARGE SCALE GENOMIC DNA]</scope>
    <source>
        <strain evidence="2 3">cv. Gransden 2004</strain>
    </source>
</reference>
<protein>
    <submittedName>
        <fullName evidence="2">Uncharacterized protein</fullName>
    </submittedName>
</protein>
<feature type="compositionally biased region" description="Polar residues" evidence="1">
    <location>
        <begin position="946"/>
        <end position="955"/>
    </location>
</feature>
<feature type="compositionally biased region" description="Basic and acidic residues" evidence="1">
    <location>
        <begin position="79"/>
        <end position="93"/>
    </location>
</feature>
<feature type="compositionally biased region" description="Low complexity" evidence="1">
    <location>
        <begin position="1584"/>
        <end position="1597"/>
    </location>
</feature>
<accession>A0A7I4AZ24</accession>
<evidence type="ECO:0000256" key="1">
    <source>
        <dbReference type="SAM" id="MobiDB-lite"/>
    </source>
</evidence>
<keyword evidence="3" id="KW-1185">Reference proteome</keyword>
<feature type="compositionally biased region" description="Polar residues" evidence="1">
    <location>
        <begin position="963"/>
        <end position="976"/>
    </location>
</feature>
<feature type="region of interest" description="Disordered" evidence="1">
    <location>
        <begin position="1089"/>
        <end position="1121"/>
    </location>
</feature>
<feature type="compositionally biased region" description="Polar residues" evidence="1">
    <location>
        <begin position="1158"/>
        <end position="1182"/>
    </location>
</feature>
<feature type="compositionally biased region" description="Polar residues" evidence="1">
    <location>
        <begin position="1089"/>
        <end position="1100"/>
    </location>
</feature>
<evidence type="ECO:0000313" key="3">
    <source>
        <dbReference type="Proteomes" id="UP000006727"/>
    </source>
</evidence>
<feature type="compositionally biased region" description="Basic and acidic residues" evidence="1">
    <location>
        <begin position="365"/>
        <end position="389"/>
    </location>
</feature>
<dbReference type="EnsemblPlants" id="Pp3c15_9050V3.2">
    <property type="protein sequence ID" value="Pp3c15_9050V3.2"/>
    <property type="gene ID" value="Pp3c15_9050"/>
</dbReference>
<dbReference type="Gramene" id="Pp3c15_9050V3.2">
    <property type="protein sequence ID" value="Pp3c15_9050V3.2"/>
    <property type="gene ID" value="Pp3c15_9050"/>
</dbReference>
<feature type="region of interest" description="Disordered" evidence="1">
    <location>
        <begin position="1584"/>
        <end position="1610"/>
    </location>
</feature>
<proteinExistence type="predicted"/>
<dbReference type="KEGG" id="ppp:112292059"/>
<feature type="compositionally biased region" description="Basic and acidic residues" evidence="1">
    <location>
        <begin position="418"/>
        <end position="436"/>
    </location>
</feature>
<dbReference type="OrthoDB" id="1926238at2759"/>
<evidence type="ECO:0000313" key="2">
    <source>
        <dbReference type="EnsemblPlants" id="Pp3c15_9050V3.2"/>
    </source>
</evidence>
<dbReference type="Proteomes" id="UP000006727">
    <property type="component" value="Chromosome 15"/>
</dbReference>
<dbReference type="Gramene" id="Pp3c15_9050V3.4">
    <property type="protein sequence ID" value="Pp3c15_9050V3.4"/>
    <property type="gene ID" value="Pp3c15_9050"/>
</dbReference>
<gene>
    <name evidence="2" type="primary">LOC112292059</name>
</gene>
<feature type="region of interest" description="Disordered" evidence="1">
    <location>
        <begin position="526"/>
        <end position="550"/>
    </location>
</feature>
<feature type="region of interest" description="Disordered" evidence="1">
    <location>
        <begin position="1145"/>
        <end position="1188"/>
    </location>
</feature>
<dbReference type="FunCoup" id="A0A7I4AZ24">
    <property type="interactions" value="3562"/>
</dbReference>
<dbReference type="RefSeq" id="XP_024395934.1">
    <property type="nucleotide sequence ID" value="XM_024540166.2"/>
</dbReference>
<feature type="region of interest" description="Disordered" evidence="1">
    <location>
        <begin position="470"/>
        <end position="511"/>
    </location>
</feature>
<reference evidence="2 3" key="2">
    <citation type="journal article" date="2018" name="Plant J.">
        <title>The Physcomitrella patens chromosome-scale assembly reveals moss genome structure and evolution.</title>
        <authorList>
            <person name="Lang D."/>
            <person name="Ullrich K.K."/>
            <person name="Murat F."/>
            <person name="Fuchs J."/>
            <person name="Jenkins J."/>
            <person name="Haas F.B."/>
            <person name="Piednoel M."/>
            <person name="Gundlach H."/>
            <person name="Van Bel M."/>
            <person name="Meyberg R."/>
            <person name="Vives C."/>
            <person name="Morata J."/>
            <person name="Symeonidi A."/>
            <person name="Hiss M."/>
            <person name="Muchero W."/>
            <person name="Kamisugi Y."/>
            <person name="Saleh O."/>
            <person name="Blanc G."/>
            <person name="Decker E.L."/>
            <person name="van Gessel N."/>
            <person name="Grimwood J."/>
            <person name="Hayes R.D."/>
            <person name="Graham S.W."/>
            <person name="Gunter L.E."/>
            <person name="McDaniel S.F."/>
            <person name="Hoernstein S.N.W."/>
            <person name="Larsson A."/>
            <person name="Li F.W."/>
            <person name="Perroud P.F."/>
            <person name="Phillips J."/>
            <person name="Ranjan P."/>
            <person name="Rokshar D.S."/>
            <person name="Rothfels C.J."/>
            <person name="Schneider L."/>
            <person name="Shu S."/>
            <person name="Stevenson D.W."/>
            <person name="Thummler F."/>
            <person name="Tillich M."/>
            <person name="Villarreal Aguilar J.C."/>
            <person name="Widiez T."/>
            <person name="Wong G.K."/>
            <person name="Wymore A."/>
            <person name="Zhang Y."/>
            <person name="Zimmer A.D."/>
            <person name="Quatrano R.S."/>
            <person name="Mayer K.F.X."/>
            <person name="Goodstein D."/>
            <person name="Casacuberta J.M."/>
            <person name="Vandepoele K."/>
            <person name="Reski R."/>
            <person name="Cuming A.C."/>
            <person name="Tuskan G.A."/>
            <person name="Maumus F."/>
            <person name="Salse J."/>
            <person name="Schmutz J."/>
            <person name="Rensing S.A."/>
        </authorList>
    </citation>
    <scope>NUCLEOTIDE SEQUENCE [LARGE SCALE GENOMIC DNA]</scope>
    <source>
        <strain evidence="2 3">cv. Gransden 2004</strain>
    </source>
</reference>
<feature type="region of interest" description="Disordered" evidence="1">
    <location>
        <begin position="1451"/>
        <end position="1476"/>
    </location>
</feature>
<feature type="compositionally biased region" description="Polar residues" evidence="1">
    <location>
        <begin position="902"/>
        <end position="914"/>
    </location>
</feature>
<dbReference type="EnsemblPlants" id="Pp3c15_9050V3.4">
    <property type="protein sequence ID" value="Pp3c15_9050V3.4"/>
    <property type="gene ID" value="Pp3c15_9050"/>
</dbReference>
<dbReference type="PANTHER" id="PTHR31267:SF2">
    <property type="entry name" value="EXPRESSED PROTEIN"/>
    <property type="match status" value="1"/>
</dbReference>
<feature type="region of interest" description="Disordered" evidence="1">
    <location>
        <begin position="900"/>
        <end position="996"/>
    </location>
</feature>
<feature type="compositionally biased region" description="Low complexity" evidence="1">
    <location>
        <begin position="496"/>
        <end position="505"/>
    </location>
</feature>
<feature type="compositionally biased region" description="Low complexity" evidence="1">
    <location>
        <begin position="531"/>
        <end position="550"/>
    </location>
</feature>